<feature type="transmembrane region" description="Helical" evidence="1">
    <location>
        <begin position="117"/>
        <end position="140"/>
    </location>
</feature>
<dbReference type="OrthoDB" id="404083at2"/>
<evidence type="ECO:0000256" key="1">
    <source>
        <dbReference type="SAM" id="Phobius"/>
    </source>
</evidence>
<name>A0A084F1H4_9BACT</name>
<feature type="transmembrane region" description="Helical" evidence="1">
    <location>
        <begin position="12"/>
        <end position="35"/>
    </location>
</feature>
<dbReference type="AlphaFoldDB" id="A0A084F1H4"/>
<keyword evidence="1" id="KW-0812">Transmembrane</keyword>
<keyword evidence="1" id="KW-1133">Transmembrane helix</keyword>
<evidence type="ECO:0000313" key="3">
    <source>
        <dbReference type="Proteomes" id="UP000028537"/>
    </source>
</evidence>
<protein>
    <submittedName>
        <fullName evidence="2">Uncharacterized protein</fullName>
    </submittedName>
</protein>
<feature type="transmembrane region" description="Helical" evidence="1">
    <location>
        <begin position="47"/>
        <end position="65"/>
    </location>
</feature>
<comment type="caution">
    <text evidence="2">The sequence shown here is derived from an EMBL/GenBank/DDBJ whole genome shotgun (WGS) entry which is preliminary data.</text>
</comment>
<proteinExistence type="predicted"/>
<dbReference type="EMBL" id="JFDP01000016">
    <property type="protein sequence ID" value="KEZ24066.1"/>
    <property type="molecule type" value="Genomic_DNA"/>
</dbReference>
<keyword evidence="3" id="KW-1185">Reference proteome</keyword>
<dbReference type="RefSeq" id="WP_038101816.1">
    <property type="nucleotide sequence ID" value="NZ_JFDP01000016.1"/>
</dbReference>
<sequence length="156" mass="18177">MRKNHQTIMKPFFNWISYLCLFGLLVCIIISHIVVATNESFKPKLGAMFIGWLVVVMIGYLYVLFSRRYHRRKWAKALRKNSQYKINKFEAKLIDRFYENATYDLDSVQYATIRLNILISIILLPAFIYALSCAIAYGVIESNQAAINSSTQLFIF</sequence>
<keyword evidence="1" id="KW-0472">Membrane</keyword>
<evidence type="ECO:0000313" key="2">
    <source>
        <dbReference type="EMBL" id="KEZ24066.1"/>
    </source>
</evidence>
<accession>A0A084F1H4</accession>
<gene>
    <name evidence="2" type="ORF">UDIV_1070</name>
</gene>
<organism evidence="2 3">
    <name type="scientific">Ureaplasma diversum NCTC 246</name>
    <dbReference type="NCBI Taxonomy" id="1188241"/>
    <lineage>
        <taxon>Bacteria</taxon>
        <taxon>Bacillati</taxon>
        <taxon>Mycoplasmatota</taxon>
        <taxon>Mycoplasmoidales</taxon>
        <taxon>Mycoplasmoidaceae</taxon>
        <taxon>Ureaplasma</taxon>
    </lineage>
</organism>
<dbReference type="Proteomes" id="UP000028537">
    <property type="component" value="Unassembled WGS sequence"/>
</dbReference>
<reference evidence="2 3" key="1">
    <citation type="submission" date="2014-02" db="EMBL/GenBank/DDBJ databases">
        <title>Genome sequence of Ureaplasma diversum strain 246.</title>
        <authorList>
            <person name="Sirand-Pugnet P."/>
            <person name="Breton M."/>
            <person name="Dordet-Frisoni E."/>
            <person name="Baranowski E."/>
            <person name="Barre A."/>
            <person name="Couture C."/>
            <person name="Dupuy V."/>
            <person name="Gaurivaud P."/>
            <person name="Jacob D."/>
            <person name="Lemaitre C."/>
            <person name="Manso-Silvan L."/>
            <person name="Nikolski M."/>
            <person name="Nouvel L.-X."/>
            <person name="Poumarat F."/>
            <person name="Tardy F."/>
            <person name="Thebault P."/>
            <person name="Theil S."/>
            <person name="Citti C."/>
            <person name="Thiaucourt F."/>
            <person name="Blanchard A."/>
        </authorList>
    </citation>
    <scope>NUCLEOTIDE SEQUENCE [LARGE SCALE GENOMIC DNA]</scope>
    <source>
        <strain evidence="2 3">NCTC 246</strain>
    </source>
</reference>